<dbReference type="AlphaFoldDB" id="D6Y2V3"/>
<evidence type="ECO:0000313" key="7">
    <source>
        <dbReference type="EMBL" id="ADG86914.1"/>
    </source>
</evidence>
<evidence type="ECO:0000256" key="2">
    <source>
        <dbReference type="ARBA" id="ARBA00023015"/>
    </source>
</evidence>
<dbReference type="GO" id="GO:0003677">
    <property type="term" value="F:DNA binding"/>
    <property type="evidence" value="ECO:0007669"/>
    <property type="project" value="UniProtKB-KW"/>
</dbReference>
<reference evidence="7 8" key="1">
    <citation type="submission" date="2010-01" db="EMBL/GenBank/DDBJ databases">
        <title>The complete genome of Thermobispora bispora DSM 43833.</title>
        <authorList>
            <consortium name="US DOE Joint Genome Institute (JGI-PGF)"/>
            <person name="Lucas S."/>
            <person name="Copeland A."/>
            <person name="Lapidus A."/>
            <person name="Glavina del Rio T."/>
            <person name="Dalin E."/>
            <person name="Tice H."/>
            <person name="Bruce D."/>
            <person name="Goodwin L."/>
            <person name="Pitluck S."/>
            <person name="Kyrpides N."/>
            <person name="Mavromatis K."/>
            <person name="Ivanova N."/>
            <person name="Mikhailova N."/>
            <person name="Chertkov O."/>
            <person name="Brettin T."/>
            <person name="Detter J.C."/>
            <person name="Han C."/>
            <person name="Larimer F."/>
            <person name="Land M."/>
            <person name="Hauser L."/>
            <person name="Markowitz V."/>
            <person name="Cheng J.-F."/>
            <person name="Hugenholtz P."/>
            <person name="Woyke T."/>
            <person name="Wu D."/>
            <person name="Jando M."/>
            <person name="Schneider S."/>
            <person name="Klenk H.-P."/>
            <person name="Eisen J.A."/>
        </authorList>
    </citation>
    <scope>NUCLEOTIDE SEQUENCE [LARGE SCALE GENOMIC DNA]</scope>
    <source>
        <strain evidence="8">ATCC 19993 / DSM 43833 / CBS 139.67 / JCM 10125 / KCTC 9307 / NBRC 14880 / R51</strain>
    </source>
</reference>
<feature type="region of interest" description="Disordered" evidence="6">
    <location>
        <begin position="766"/>
        <end position="786"/>
    </location>
</feature>
<organism evidence="7 8">
    <name type="scientific">Thermobispora bispora (strain ATCC 19993 / DSM 43833 / CBS 139.67 / JCM 10125 / KCTC 9307 / NBRC 14880 / R51)</name>
    <dbReference type="NCBI Taxonomy" id="469371"/>
    <lineage>
        <taxon>Bacteria</taxon>
        <taxon>Bacillati</taxon>
        <taxon>Actinomycetota</taxon>
        <taxon>Actinomycetes</taxon>
        <taxon>Streptosporangiales</taxon>
        <taxon>Streptosporangiaceae</taxon>
        <taxon>Thermobispora</taxon>
    </lineage>
</organism>
<keyword evidence="4" id="KW-0238">DNA-binding</keyword>
<keyword evidence="8" id="KW-1185">Reference proteome</keyword>
<feature type="region of interest" description="Disordered" evidence="6">
    <location>
        <begin position="312"/>
        <end position="434"/>
    </location>
</feature>
<dbReference type="GO" id="GO:0006352">
    <property type="term" value="P:DNA-templated transcription initiation"/>
    <property type="evidence" value="ECO:0007669"/>
    <property type="project" value="InterPro"/>
</dbReference>
<dbReference type="PANTHER" id="PTHR43133">
    <property type="entry name" value="RNA POLYMERASE ECF-TYPE SIGMA FACTO"/>
    <property type="match status" value="1"/>
</dbReference>
<evidence type="ECO:0000256" key="4">
    <source>
        <dbReference type="ARBA" id="ARBA00023125"/>
    </source>
</evidence>
<dbReference type="RefSeq" id="WP_013130447.1">
    <property type="nucleotide sequence ID" value="NC_014165.1"/>
</dbReference>
<evidence type="ECO:0000256" key="6">
    <source>
        <dbReference type="SAM" id="MobiDB-lite"/>
    </source>
</evidence>
<dbReference type="SUPFAM" id="SSF88946">
    <property type="entry name" value="Sigma2 domain of RNA polymerase sigma factors"/>
    <property type="match status" value="1"/>
</dbReference>
<comment type="similarity">
    <text evidence="1">Belongs to the sigma-70 factor family. ECF subfamily.</text>
</comment>
<dbReference type="InterPro" id="IPR013324">
    <property type="entry name" value="RNA_pol_sigma_r3/r4-like"/>
</dbReference>
<keyword evidence="2" id="KW-0805">Transcription regulation</keyword>
<dbReference type="STRING" id="469371.Tbis_0182"/>
<dbReference type="InterPro" id="IPR013325">
    <property type="entry name" value="RNA_pol_sigma_r2"/>
</dbReference>
<dbReference type="InterPro" id="IPR036388">
    <property type="entry name" value="WH-like_DNA-bd_sf"/>
</dbReference>
<name>D6Y2V3_THEBD</name>
<dbReference type="GO" id="GO:0016987">
    <property type="term" value="F:sigma factor activity"/>
    <property type="evidence" value="ECO:0007669"/>
    <property type="project" value="UniProtKB-KW"/>
</dbReference>
<dbReference type="InterPro" id="IPR039425">
    <property type="entry name" value="RNA_pol_sigma-70-like"/>
</dbReference>
<evidence type="ECO:0000256" key="3">
    <source>
        <dbReference type="ARBA" id="ARBA00023082"/>
    </source>
</evidence>
<feature type="compositionally biased region" description="Basic and acidic residues" evidence="6">
    <location>
        <begin position="425"/>
        <end position="434"/>
    </location>
</feature>
<dbReference type="EMBL" id="CP001874">
    <property type="protein sequence ID" value="ADG86914.1"/>
    <property type="molecule type" value="Genomic_DNA"/>
</dbReference>
<dbReference type="KEGG" id="tbi:Tbis_0182"/>
<keyword evidence="3" id="KW-0731">Sigma factor</keyword>
<dbReference type="Gene3D" id="1.10.10.1320">
    <property type="entry name" value="Anti-sigma factor, zinc-finger domain"/>
    <property type="match status" value="1"/>
</dbReference>
<sequence length="825" mass="86254">MRRKNRQSDEELLDAVRRGDTSAYGMLYQRHVLPARALARRLVRGDEEVEDVLVETFAGVLEIIRRGGGPGSAFRPFLLASLRRYAAAGEVDLTDPDACYVDPELAGLEQAPLARAYRSLPERWRAVLWHIEVEGATPAETAPLLGMSARRTARFAREARGALREAYLALHESDAHDEACRPVLALLLRHVEGLLPKREARTVDQHIAGCIECRSVFLELTDVTQGLRMIVGPLYAGPAAEDYLSDLRRVRQEARRGPVRGVLLPLARLLPGLWRRLPPAQRAAAAGAALLLSAVTVILSAEPVGERRAVGGLALPTLPSPDSAVTGQAGDGPGRPERGERARPRDGHRAGGPGGAPDGLPAGEAGSGPRRGTGAPAGSRASDASARPQPGAGGLPVRRPLAARDPGPAPSAAGVPDPAPAGADHPVRLTRRPDLGITVQPLGALVRGRSGIVALGARNTGTARTERVVATVLLPPGVRFRGLVAPERPGAGRPWSCRDAARAVRCTRPGLAAGASATAFLRVKVAEGAPLGRPVRAWARSGERIAFATSSSGVRAMGVPARFAAEGRLLTQVIGGVLFGPPGDAPTGVPATVPGGPEANAESGARLTLPARGRVLWAGLYWSAAGHGRLQAGEVLVRAPGARGPVTVRPASVIRRDLPGLSGYQAFAEVTGLVRAHGSGQWAVAGASAALRPGGPGVLRWARWTLVVVAADPRQPFGRVMVLDTAEVVDDRGRLNVPLTGLAPAASPVRIDLAVWTGERDGSAALRDRSRRGASARGDGQGSDVSLATARPLRGLLGQRPVLTLTGVRDTLLFGVAAVSAHHWS</sequence>
<dbReference type="Gene3D" id="1.10.10.10">
    <property type="entry name" value="Winged helix-like DNA-binding domain superfamily/Winged helix DNA-binding domain"/>
    <property type="match status" value="1"/>
</dbReference>
<feature type="compositionally biased region" description="Low complexity" evidence="6">
    <location>
        <begin position="775"/>
        <end position="784"/>
    </location>
</feature>
<dbReference type="SUPFAM" id="SSF88659">
    <property type="entry name" value="Sigma3 and sigma4 domains of RNA polymerase sigma factors"/>
    <property type="match status" value="1"/>
</dbReference>
<feature type="compositionally biased region" description="Low complexity" evidence="6">
    <location>
        <begin position="410"/>
        <end position="424"/>
    </location>
</feature>
<protein>
    <submittedName>
        <fullName evidence="7">RNA polymerase, sigma-24 subunit, ECF subfamily</fullName>
    </submittedName>
</protein>
<gene>
    <name evidence="7" type="ordered locus">Tbis_0182</name>
</gene>
<proteinExistence type="inferred from homology"/>
<keyword evidence="5" id="KW-0804">Transcription</keyword>
<dbReference type="Proteomes" id="UP000006640">
    <property type="component" value="Chromosome"/>
</dbReference>
<evidence type="ECO:0000313" key="8">
    <source>
        <dbReference type="Proteomes" id="UP000006640"/>
    </source>
</evidence>
<dbReference type="HOGENOM" id="CLU_306068_0_0_11"/>
<evidence type="ECO:0000256" key="5">
    <source>
        <dbReference type="ARBA" id="ARBA00023163"/>
    </source>
</evidence>
<dbReference type="PANTHER" id="PTHR43133:SF8">
    <property type="entry name" value="RNA POLYMERASE SIGMA FACTOR HI_1459-RELATED"/>
    <property type="match status" value="1"/>
</dbReference>
<dbReference type="eggNOG" id="COG1595">
    <property type="taxonomic scope" value="Bacteria"/>
</dbReference>
<dbReference type="Gene3D" id="1.10.1740.10">
    <property type="match status" value="1"/>
</dbReference>
<dbReference type="InterPro" id="IPR041916">
    <property type="entry name" value="Anti_sigma_zinc_sf"/>
</dbReference>
<feature type="compositionally biased region" description="Basic and acidic residues" evidence="6">
    <location>
        <begin position="334"/>
        <end position="349"/>
    </location>
</feature>
<accession>D6Y2V3</accession>
<dbReference type="OrthoDB" id="4990598at2"/>
<evidence type="ECO:0000256" key="1">
    <source>
        <dbReference type="ARBA" id="ARBA00010641"/>
    </source>
</evidence>